<evidence type="ECO:0000259" key="2">
    <source>
        <dbReference type="Pfam" id="PF13349"/>
    </source>
</evidence>
<feature type="domain" description="DUF4097" evidence="2">
    <location>
        <begin position="68"/>
        <end position="254"/>
    </location>
</feature>
<proteinExistence type="predicted"/>
<dbReference type="AlphaFoldDB" id="A0A0H5SEI2"/>
<keyword evidence="1" id="KW-0812">Transmembrane</keyword>
<dbReference type="Proteomes" id="UP000236497">
    <property type="component" value="Unassembled WGS sequence"/>
</dbReference>
<organism evidence="3 4">
    <name type="scientific">Herbinix hemicellulosilytica</name>
    <dbReference type="NCBI Taxonomy" id="1564487"/>
    <lineage>
        <taxon>Bacteria</taxon>
        <taxon>Bacillati</taxon>
        <taxon>Bacillota</taxon>
        <taxon>Clostridia</taxon>
        <taxon>Lachnospirales</taxon>
        <taxon>Lachnospiraceae</taxon>
        <taxon>Herbinix</taxon>
    </lineage>
</organism>
<feature type="transmembrane region" description="Helical" evidence="1">
    <location>
        <begin position="7"/>
        <end position="31"/>
    </location>
</feature>
<name>A0A0H5SEI2_HERHM</name>
<evidence type="ECO:0000256" key="1">
    <source>
        <dbReference type="SAM" id="Phobius"/>
    </source>
</evidence>
<dbReference type="Pfam" id="PF13349">
    <property type="entry name" value="DUF4097"/>
    <property type="match status" value="1"/>
</dbReference>
<dbReference type="InterPro" id="IPR025164">
    <property type="entry name" value="Toastrack_DUF4097"/>
</dbReference>
<protein>
    <submittedName>
        <fullName evidence="3">Putative membrane protein</fullName>
    </submittedName>
</protein>
<evidence type="ECO:0000313" key="4">
    <source>
        <dbReference type="Proteomes" id="UP000236497"/>
    </source>
</evidence>
<accession>A0A0H5SEI2</accession>
<reference evidence="3 4" key="1">
    <citation type="submission" date="2015-06" db="EMBL/GenBank/DDBJ databases">
        <authorList>
            <person name="Wibberg Daniel"/>
        </authorList>
    </citation>
    <scope>NUCLEOTIDE SEQUENCE [LARGE SCALE GENOMIC DNA]</scope>
    <source>
        <strain evidence="3 4">T3/55T</strain>
    </source>
</reference>
<keyword evidence="1" id="KW-1133">Transmembrane helix</keyword>
<keyword evidence="4" id="KW-1185">Reference proteome</keyword>
<sequence length="287" mass="31293">MNTFQKVIKYAAITLAVLLTVGILTAIVSFVSHAVTFFNISEGLENAYLDDNMDEYKVNFTQEFIGVEKLDISNNVGKLTVKSGDRFMVEGRNVSKDFKASVKNGTLIVKDDSVIKFLFFTFRRPKDKSYITVYVPSDFTAEEIKINSGAGEVFMEDLSTERLIVDAGVGTIYGYNITAQHVKGNGGVGDITFNDVNLSNVDFDSGIGNLKIDGLLLGNSKFNCGIGDIVLYINGGRDDYGLKIDSGIGSIRVNGEKISSDYNDIGTTDHTIKIDGGIGNVDINFSY</sequence>
<gene>
    <name evidence="3" type="ORF">HHT355_0055</name>
</gene>
<evidence type="ECO:0000313" key="3">
    <source>
        <dbReference type="EMBL" id="CRZ33271.1"/>
    </source>
</evidence>
<dbReference type="OrthoDB" id="2034022at2"/>
<dbReference type="EMBL" id="CVTD020000004">
    <property type="protein sequence ID" value="CRZ33271.1"/>
    <property type="molecule type" value="Genomic_DNA"/>
</dbReference>
<keyword evidence="1" id="KW-0472">Membrane</keyword>
<dbReference type="RefSeq" id="WP_103201462.1">
    <property type="nucleotide sequence ID" value="NZ_CVTD020000004.1"/>
</dbReference>